<feature type="region of interest" description="Disordered" evidence="1">
    <location>
        <begin position="1"/>
        <end position="25"/>
    </location>
</feature>
<evidence type="ECO:0000313" key="2">
    <source>
        <dbReference type="EMBL" id="MDT0430327.1"/>
    </source>
</evidence>
<name>A0ABU2RNB3_9ACTN</name>
<gene>
    <name evidence="2" type="ORF">RM649_22100</name>
</gene>
<proteinExistence type="predicted"/>
<dbReference type="EMBL" id="JAVREX010000009">
    <property type="protein sequence ID" value="MDT0430327.1"/>
    <property type="molecule type" value="Genomic_DNA"/>
</dbReference>
<accession>A0ABU2RNB3</accession>
<organism evidence="2 3">
    <name type="scientific">Streptomyces salyersiae</name>
    <dbReference type="NCBI Taxonomy" id="3075530"/>
    <lineage>
        <taxon>Bacteria</taxon>
        <taxon>Bacillati</taxon>
        <taxon>Actinomycetota</taxon>
        <taxon>Actinomycetes</taxon>
        <taxon>Kitasatosporales</taxon>
        <taxon>Streptomycetaceae</taxon>
        <taxon>Streptomyces</taxon>
    </lineage>
</organism>
<reference evidence="3" key="1">
    <citation type="submission" date="2023-07" db="EMBL/GenBank/DDBJ databases">
        <title>30 novel species of actinomycetes from the DSMZ collection.</title>
        <authorList>
            <person name="Nouioui I."/>
        </authorList>
    </citation>
    <scope>NUCLEOTIDE SEQUENCE [LARGE SCALE GENOMIC DNA]</scope>
    <source>
        <strain evidence="3">DSM 41770</strain>
    </source>
</reference>
<evidence type="ECO:0000313" key="3">
    <source>
        <dbReference type="Proteomes" id="UP001183777"/>
    </source>
</evidence>
<sequence length="70" mass="7413">MGGGPHSGTRSATHPGDASTIRTRDLPRVMTGLRDLAIGIHRQDGHTDIAAALRHAARNHLRPLTAFGPT</sequence>
<comment type="caution">
    <text evidence="2">The sequence shown here is derived from an EMBL/GenBank/DDBJ whole genome shotgun (WGS) entry which is preliminary data.</text>
</comment>
<keyword evidence="3" id="KW-1185">Reference proteome</keyword>
<dbReference type="Proteomes" id="UP001183777">
    <property type="component" value="Unassembled WGS sequence"/>
</dbReference>
<protein>
    <submittedName>
        <fullName evidence="2">Uncharacterized protein</fullName>
    </submittedName>
</protein>
<evidence type="ECO:0000256" key="1">
    <source>
        <dbReference type="SAM" id="MobiDB-lite"/>
    </source>
</evidence>
<dbReference type="RefSeq" id="WP_311658949.1">
    <property type="nucleotide sequence ID" value="NZ_JAVREX010000009.1"/>
</dbReference>